<dbReference type="GO" id="GO:0010019">
    <property type="term" value="P:chloroplast-nucleus signaling pathway"/>
    <property type="evidence" value="ECO:0007669"/>
    <property type="project" value="TreeGrafter"/>
</dbReference>
<dbReference type="SUPFAM" id="SSF81901">
    <property type="entry name" value="HCP-like"/>
    <property type="match status" value="1"/>
</dbReference>
<feature type="repeat" description="PPR" evidence="3">
    <location>
        <begin position="726"/>
        <end position="760"/>
    </location>
</feature>
<dbReference type="PANTHER" id="PTHR47936">
    <property type="entry name" value="PPR_LONG DOMAIN-CONTAINING PROTEIN"/>
    <property type="match status" value="1"/>
</dbReference>
<dbReference type="OrthoDB" id="185373at2759"/>
<dbReference type="Proteomes" id="UP000327013">
    <property type="component" value="Chromosome 3"/>
</dbReference>
<feature type="repeat" description="PPR" evidence="3">
    <location>
        <begin position="190"/>
        <end position="224"/>
    </location>
</feature>
<feature type="repeat" description="PPR" evidence="3">
    <location>
        <begin position="481"/>
        <end position="515"/>
    </location>
</feature>
<dbReference type="Pfam" id="PF13041">
    <property type="entry name" value="PPR_2"/>
    <property type="match status" value="5"/>
</dbReference>
<dbReference type="Pfam" id="PF12854">
    <property type="entry name" value="PPR_1"/>
    <property type="match status" value="1"/>
</dbReference>
<name>A0A5N6R1X6_9ROSI</name>
<protein>
    <recommendedName>
        <fullName evidence="6">Pentacotripeptide-repeat region of PRORP domain-containing protein</fullName>
    </recommendedName>
</protein>
<reference evidence="4 5" key="1">
    <citation type="submission" date="2019-06" db="EMBL/GenBank/DDBJ databases">
        <title>A chromosomal-level reference genome of Carpinus fangiana (Coryloideae, Betulaceae).</title>
        <authorList>
            <person name="Yang X."/>
            <person name="Wang Z."/>
            <person name="Zhang L."/>
            <person name="Hao G."/>
            <person name="Liu J."/>
            <person name="Yang Y."/>
        </authorList>
    </citation>
    <scope>NUCLEOTIDE SEQUENCE [LARGE SCALE GENOMIC DNA]</scope>
    <source>
        <strain evidence="4">Cfa_2016G</strain>
        <tissue evidence="4">Leaf</tissue>
    </source>
</reference>
<feature type="repeat" description="PPR" evidence="3">
    <location>
        <begin position="446"/>
        <end position="480"/>
    </location>
</feature>
<organism evidence="4 5">
    <name type="scientific">Carpinus fangiana</name>
    <dbReference type="NCBI Taxonomy" id="176857"/>
    <lineage>
        <taxon>Eukaryota</taxon>
        <taxon>Viridiplantae</taxon>
        <taxon>Streptophyta</taxon>
        <taxon>Embryophyta</taxon>
        <taxon>Tracheophyta</taxon>
        <taxon>Spermatophyta</taxon>
        <taxon>Magnoliopsida</taxon>
        <taxon>eudicotyledons</taxon>
        <taxon>Gunneridae</taxon>
        <taxon>Pentapetalae</taxon>
        <taxon>rosids</taxon>
        <taxon>fabids</taxon>
        <taxon>Fagales</taxon>
        <taxon>Betulaceae</taxon>
        <taxon>Carpinus</taxon>
    </lineage>
</organism>
<feature type="repeat" description="PPR" evidence="3">
    <location>
        <begin position="329"/>
        <end position="363"/>
    </location>
</feature>
<feature type="repeat" description="PPR" evidence="3">
    <location>
        <begin position="516"/>
        <end position="550"/>
    </location>
</feature>
<dbReference type="InterPro" id="IPR011990">
    <property type="entry name" value="TPR-like_helical_dom_sf"/>
</dbReference>
<dbReference type="Gene3D" id="1.25.40.10">
    <property type="entry name" value="Tetratricopeptide repeat domain"/>
    <property type="match status" value="6"/>
</dbReference>
<gene>
    <name evidence="4" type="ORF">FH972_008759</name>
</gene>
<feature type="repeat" description="PPR" evidence="3">
    <location>
        <begin position="586"/>
        <end position="620"/>
    </location>
</feature>
<accession>A0A5N6R1X6</accession>
<evidence type="ECO:0008006" key="6">
    <source>
        <dbReference type="Google" id="ProtNLM"/>
    </source>
</evidence>
<feature type="repeat" description="PPR" evidence="3">
    <location>
        <begin position="294"/>
        <end position="328"/>
    </location>
</feature>
<dbReference type="GO" id="GO:0009507">
    <property type="term" value="C:chloroplast"/>
    <property type="evidence" value="ECO:0007669"/>
    <property type="project" value="TreeGrafter"/>
</dbReference>
<dbReference type="InterPro" id="IPR002885">
    <property type="entry name" value="PPR_rpt"/>
</dbReference>
<proteinExistence type="inferred from homology"/>
<dbReference type="GO" id="GO:0031930">
    <property type="term" value="P:mitochondria-nucleus signaling pathway"/>
    <property type="evidence" value="ECO:0007669"/>
    <property type="project" value="TreeGrafter"/>
</dbReference>
<dbReference type="AlphaFoldDB" id="A0A5N6R1X6"/>
<evidence type="ECO:0000256" key="1">
    <source>
        <dbReference type="ARBA" id="ARBA00007626"/>
    </source>
</evidence>
<dbReference type="PROSITE" id="PS51375">
    <property type="entry name" value="PPR"/>
    <property type="match status" value="13"/>
</dbReference>
<sequence length="842" mass="94689">MALLRIIGAHKTVCKSVKPINPYALVSLLFIKNISPASHSHRLICTKTHSESSSPSEHTSALISIFTKQPFSPDNAELKNLAPRLTTQVVESVLNGLKSWKIAHRFFTWASNQCGYKHNCYTYNTMASILSHARQIAPLRALAMDILNFHCSMTPGALGHLVRCLGTVGLVKEVNMLFDQVRIMGLCVPNNYTYNCLLEAIAKSKSIDLIEMRLKEMRDYGWKSDKYTLTPVLQVYCHAGKFEKALSVFNDMNEQGWIDAHIFSILVLAFSKWGEVDKAFEFIERMEARNIRLNQKTFCVLIHGFVRESKVDKALQLFDKMRQSGFDPDVSLYDVLIGGLCKNKDLEKALCLYSEMKQLGIHPDAGILTKLMAFFEESEMIRLLEESKVLDEEAIILLYNSVLNGLVNNSSHDKACLLLRVMMGDQPDSDIESYKLPRVKKVIGPNTTSCRIVIDGLVKTGKLDLALTLFRDMNRVGCEPDIILYNNLIYGLCNSNRLEESYELFRQMKMSGFEPTQFTHNSIFGCLCRRGDVVAALDLVREMRAHGHEPWIKHSSLLVKGLCKHGRAVEALKFLSNIVQEGFLPDIVTYSAAMDGLIKLQEVDRALELFRVICSHNYCPDVVAYNILIGGLCKAKRVLEAEDILSEMVVKGRVPSVVTYNHLIDGWCKNDDVDQAMLCLSKMLAEDREPSVITYTTLVNGLCNARRPDDALMLWNEMGRKGCAPNRIAFMALIHGLCKCGRPNTSLAYLREMEEKEMKPDTFVYVALISSFVSSCNLHLALEILKEMADKGNFPEPLDKNCLILRDAVLKLSEDAKTSSGIKSLIAGGRIPQICYSDVDQE</sequence>
<feature type="repeat" description="PPR" evidence="3">
    <location>
        <begin position="656"/>
        <end position="690"/>
    </location>
</feature>
<feature type="repeat" description="PPR" evidence="3">
    <location>
        <begin position="621"/>
        <end position="655"/>
    </location>
</feature>
<dbReference type="Pfam" id="PF01535">
    <property type="entry name" value="PPR"/>
    <property type="match status" value="4"/>
</dbReference>
<feature type="repeat" description="PPR" evidence="3">
    <location>
        <begin position="225"/>
        <end position="259"/>
    </location>
</feature>
<evidence type="ECO:0000256" key="2">
    <source>
        <dbReference type="ARBA" id="ARBA00022737"/>
    </source>
</evidence>
<dbReference type="EMBL" id="CM017323">
    <property type="protein sequence ID" value="KAE8023002.1"/>
    <property type="molecule type" value="Genomic_DNA"/>
</dbReference>
<evidence type="ECO:0000313" key="5">
    <source>
        <dbReference type="Proteomes" id="UP000327013"/>
    </source>
</evidence>
<evidence type="ECO:0000256" key="3">
    <source>
        <dbReference type="PROSITE-ProRule" id="PRU00708"/>
    </source>
</evidence>
<keyword evidence="5" id="KW-1185">Reference proteome</keyword>
<dbReference type="PANTHER" id="PTHR47936:SF1">
    <property type="entry name" value="PENTATRICOPEPTIDE REPEAT-CONTAINING PROTEIN GUN1, CHLOROPLASTIC"/>
    <property type="match status" value="1"/>
</dbReference>
<dbReference type="NCBIfam" id="TIGR00756">
    <property type="entry name" value="PPR"/>
    <property type="match status" value="14"/>
</dbReference>
<feature type="repeat" description="PPR" evidence="3">
    <location>
        <begin position="761"/>
        <end position="795"/>
    </location>
</feature>
<keyword evidence="2" id="KW-0677">Repeat</keyword>
<evidence type="ECO:0000313" key="4">
    <source>
        <dbReference type="EMBL" id="KAE8023002.1"/>
    </source>
</evidence>
<comment type="similarity">
    <text evidence="1">Belongs to the PPR family. P subfamily.</text>
</comment>
<feature type="repeat" description="PPR" evidence="3">
    <location>
        <begin position="691"/>
        <end position="725"/>
    </location>
</feature>